<evidence type="ECO:0000259" key="4">
    <source>
        <dbReference type="SMART" id="SM00852"/>
    </source>
</evidence>
<evidence type="ECO:0000256" key="3">
    <source>
        <dbReference type="ARBA" id="ARBA00023150"/>
    </source>
</evidence>
<dbReference type="Gene3D" id="3.40.980.10">
    <property type="entry name" value="MoaB/Mog-like domain"/>
    <property type="match status" value="1"/>
</dbReference>
<dbReference type="GO" id="GO:0006777">
    <property type="term" value="P:Mo-molybdopterin cofactor biosynthetic process"/>
    <property type="evidence" value="ECO:0007669"/>
    <property type="project" value="UniProtKB-KW"/>
</dbReference>
<dbReference type="PROSITE" id="PS01078">
    <property type="entry name" value="MOCF_BIOSYNTHESIS_1"/>
    <property type="match status" value="1"/>
</dbReference>
<dbReference type="Proteomes" id="UP000774000">
    <property type="component" value="Unassembled WGS sequence"/>
</dbReference>
<dbReference type="InterPro" id="IPR036425">
    <property type="entry name" value="MoaB/Mog-like_dom_sf"/>
</dbReference>
<dbReference type="AlphaFoldDB" id="A0A938XQM6"/>
<evidence type="ECO:0000313" key="5">
    <source>
        <dbReference type="EMBL" id="MBM7557667.1"/>
    </source>
</evidence>
<feature type="domain" description="MoaB/Mog" evidence="4">
    <location>
        <begin position="5"/>
        <end position="149"/>
    </location>
</feature>
<dbReference type="InterPro" id="IPR008284">
    <property type="entry name" value="MoCF_biosynth_CS"/>
</dbReference>
<dbReference type="RefSeq" id="WP_204702415.1">
    <property type="nucleotide sequence ID" value="NZ_JAFBDQ010000015.1"/>
</dbReference>
<dbReference type="InterPro" id="IPR001453">
    <property type="entry name" value="MoaB/Mog_dom"/>
</dbReference>
<dbReference type="PANTHER" id="PTHR43764">
    <property type="entry name" value="MOLYBDENUM COFACTOR BIOSYNTHESIS"/>
    <property type="match status" value="1"/>
</dbReference>
<comment type="caution">
    <text evidence="5">The sequence shown here is derived from an EMBL/GenBank/DDBJ whole genome shotgun (WGS) entry which is preliminary data.</text>
</comment>
<dbReference type="Pfam" id="PF00994">
    <property type="entry name" value="MoCF_biosynth"/>
    <property type="match status" value="1"/>
</dbReference>
<keyword evidence="6" id="KW-1185">Reference proteome</keyword>
<dbReference type="SUPFAM" id="SSF53218">
    <property type="entry name" value="Molybdenum cofactor biosynthesis proteins"/>
    <property type="match status" value="1"/>
</dbReference>
<proteinExistence type="predicted"/>
<name>A0A938XQM6_9FIRM</name>
<comment type="pathway">
    <text evidence="2">Cofactor biosynthesis; molybdopterin biosynthesis.</text>
</comment>
<evidence type="ECO:0000256" key="1">
    <source>
        <dbReference type="ARBA" id="ARBA00003487"/>
    </source>
</evidence>
<comment type="function">
    <text evidence="1">May be involved in the biosynthesis of molybdopterin.</text>
</comment>
<reference evidence="5" key="1">
    <citation type="submission" date="2021-01" db="EMBL/GenBank/DDBJ databases">
        <title>Genomic Encyclopedia of Type Strains, Phase IV (KMG-IV): sequencing the most valuable type-strain genomes for metagenomic binning, comparative biology and taxonomic classification.</title>
        <authorList>
            <person name="Goeker M."/>
        </authorList>
    </citation>
    <scope>NUCLEOTIDE SEQUENCE</scope>
    <source>
        <strain evidence="5">DSM 23230</strain>
    </source>
</reference>
<dbReference type="EMBL" id="JAFBDQ010000015">
    <property type="protein sequence ID" value="MBM7557667.1"/>
    <property type="molecule type" value="Genomic_DNA"/>
</dbReference>
<protein>
    <submittedName>
        <fullName evidence="5">Molybdenum cofactor synthesis domain-containing protein</fullName>
    </submittedName>
</protein>
<accession>A0A938XQM6</accession>
<dbReference type="CDD" id="cd00886">
    <property type="entry name" value="MogA_MoaB"/>
    <property type="match status" value="1"/>
</dbReference>
<dbReference type="InterPro" id="IPR051920">
    <property type="entry name" value="MPT_Adenylyltrnsfr/MoaC-Rel"/>
</dbReference>
<sequence length="163" mass="17621">MIKVGVLTLSDSGAAGERKDESGPVIEKAVQEIDGQVDYYQVLPDNKKMIIDELHKMAVDLKLHLILTTGGTGLAPTDVTPDATKEVIEKEVPGIPETMRAESLKKTRKAMLSRAVAGVKGESLIINLPGSPKAVQECLEVILEVIPHAVELLQDEVEDCARE</sequence>
<evidence type="ECO:0000256" key="2">
    <source>
        <dbReference type="ARBA" id="ARBA00005046"/>
    </source>
</evidence>
<organism evidence="5 6">
    <name type="scientific">Halanaerobacter jeridensis</name>
    <dbReference type="NCBI Taxonomy" id="706427"/>
    <lineage>
        <taxon>Bacteria</taxon>
        <taxon>Bacillati</taxon>
        <taxon>Bacillota</taxon>
        <taxon>Clostridia</taxon>
        <taxon>Halanaerobiales</taxon>
        <taxon>Halobacteroidaceae</taxon>
        <taxon>Halanaerobacter</taxon>
    </lineage>
</organism>
<evidence type="ECO:0000313" key="6">
    <source>
        <dbReference type="Proteomes" id="UP000774000"/>
    </source>
</evidence>
<keyword evidence="3" id="KW-0501">Molybdenum cofactor biosynthesis</keyword>
<gene>
    <name evidence="5" type="ORF">JOC47_002533</name>
</gene>
<dbReference type="PANTHER" id="PTHR43764:SF1">
    <property type="entry name" value="MOLYBDOPTERIN MOLYBDOTRANSFERASE"/>
    <property type="match status" value="1"/>
</dbReference>
<dbReference type="NCBIfam" id="TIGR00177">
    <property type="entry name" value="molyb_syn"/>
    <property type="match status" value="1"/>
</dbReference>
<dbReference type="SMART" id="SM00852">
    <property type="entry name" value="MoCF_biosynth"/>
    <property type="match status" value="1"/>
</dbReference>